<feature type="domain" description="Ferrous iron transporter FeoA-like" evidence="2">
    <location>
        <begin position="1"/>
        <end position="71"/>
    </location>
</feature>
<reference evidence="3 4" key="1">
    <citation type="submission" date="2015-06" db="EMBL/GenBank/DDBJ databases">
        <title>Draft genome sequence of the purine-degrading Clostridium cylindrosporum HC-1 (DSM 605).</title>
        <authorList>
            <person name="Poehlein A."/>
            <person name="Schiel-Bengelsdorf B."/>
            <person name="Bengelsdorf F."/>
            <person name="Daniel R."/>
            <person name="Duerre P."/>
        </authorList>
    </citation>
    <scope>NUCLEOTIDE SEQUENCE [LARGE SCALE GENOMIC DNA]</scope>
    <source>
        <strain evidence="3 4">DSM 605</strain>
    </source>
</reference>
<dbReference type="SMART" id="SM00899">
    <property type="entry name" value="FeoA"/>
    <property type="match status" value="1"/>
</dbReference>
<dbReference type="STRING" id="1121307.CLCY_2c00650"/>
<dbReference type="InterPro" id="IPR007167">
    <property type="entry name" value="Fe-transptr_FeoA-like"/>
</dbReference>
<dbReference type="Proteomes" id="UP000036756">
    <property type="component" value="Unassembled WGS sequence"/>
</dbReference>
<keyword evidence="4" id="KW-1185">Reference proteome</keyword>
<dbReference type="AlphaFoldDB" id="A0A0J8D569"/>
<dbReference type="SUPFAM" id="SSF50037">
    <property type="entry name" value="C-terminal domain of transcriptional repressors"/>
    <property type="match status" value="1"/>
</dbReference>
<sequence length="72" mass="7924">MKLSDAKRGQSILIKKINDANIKIQAIRLGLYEGAKVNCSAKIPFGPVVLSSRMQEIAIGRNLAENIEIELM</sequence>
<comment type="caution">
    <text evidence="3">The sequence shown here is derived from an EMBL/GenBank/DDBJ whole genome shotgun (WGS) entry which is preliminary data.</text>
</comment>
<dbReference type="GO" id="GO:0046914">
    <property type="term" value="F:transition metal ion binding"/>
    <property type="evidence" value="ECO:0007669"/>
    <property type="project" value="InterPro"/>
</dbReference>
<proteinExistence type="predicted"/>
<dbReference type="EMBL" id="LFVU01000027">
    <property type="protein sequence ID" value="KMT21305.1"/>
    <property type="molecule type" value="Genomic_DNA"/>
</dbReference>
<dbReference type="InterPro" id="IPR008988">
    <property type="entry name" value="Transcriptional_repressor_C"/>
</dbReference>
<evidence type="ECO:0000259" key="2">
    <source>
        <dbReference type="SMART" id="SM00899"/>
    </source>
</evidence>
<dbReference type="InterPro" id="IPR038157">
    <property type="entry name" value="FeoA_core_dom"/>
</dbReference>
<dbReference type="Gene3D" id="2.30.30.90">
    <property type="match status" value="1"/>
</dbReference>
<dbReference type="RefSeq" id="WP_048570751.1">
    <property type="nucleotide sequence ID" value="NZ_LFVU01000027.1"/>
</dbReference>
<dbReference type="Pfam" id="PF04023">
    <property type="entry name" value="FeoA"/>
    <property type="match status" value="1"/>
</dbReference>
<evidence type="ECO:0000313" key="4">
    <source>
        <dbReference type="Proteomes" id="UP000036756"/>
    </source>
</evidence>
<evidence type="ECO:0000313" key="3">
    <source>
        <dbReference type="EMBL" id="KMT21305.1"/>
    </source>
</evidence>
<dbReference type="PATRIC" id="fig|1121307.3.peg.921"/>
<accession>A0A0J8D569</accession>
<protein>
    <submittedName>
        <fullName evidence="3">Ferrous ion uptake protein A</fullName>
    </submittedName>
</protein>
<name>A0A0J8D569_CLOCY</name>
<dbReference type="OrthoDB" id="2111964at2"/>
<keyword evidence="1" id="KW-0408">Iron</keyword>
<organism evidence="3 4">
    <name type="scientific">Clostridium cylindrosporum DSM 605</name>
    <dbReference type="NCBI Taxonomy" id="1121307"/>
    <lineage>
        <taxon>Bacteria</taxon>
        <taxon>Bacillati</taxon>
        <taxon>Bacillota</taxon>
        <taxon>Clostridia</taxon>
        <taxon>Eubacteriales</taxon>
        <taxon>Clostridiaceae</taxon>
        <taxon>Clostridium</taxon>
    </lineage>
</organism>
<evidence type="ECO:0000256" key="1">
    <source>
        <dbReference type="ARBA" id="ARBA00023004"/>
    </source>
</evidence>
<gene>
    <name evidence="3" type="primary">feoA2</name>
    <name evidence="3" type="ORF">CLCY_2c00650</name>
</gene>